<dbReference type="HOGENOM" id="CLU_000604_57_6_1"/>
<keyword evidence="3 6" id="KW-0812">Transmembrane</keyword>
<dbReference type="OMA" id="AYFWYAF"/>
<dbReference type="InterPro" id="IPR050352">
    <property type="entry name" value="ABCG_transporters"/>
</dbReference>
<evidence type="ECO:0000259" key="7">
    <source>
        <dbReference type="PROSITE" id="PS50893"/>
    </source>
</evidence>
<evidence type="ECO:0000313" key="9">
    <source>
        <dbReference type="Proteomes" id="UP000019132"/>
    </source>
</evidence>
<evidence type="ECO:0000256" key="4">
    <source>
        <dbReference type="ARBA" id="ARBA00022989"/>
    </source>
</evidence>
<dbReference type="EnsemblProtists" id="PYU1_T015086">
    <property type="protein sequence ID" value="PYU1_T015086"/>
    <property type="gene ID" value="PYU1_G015055"/>
</dbReference>
<feature type="transmembrane region" description="Helical" evidence="6">
    <location>
        <begin position="557"/>
        <end position="578"/>
    </location>
</feature>
<dbReference type="GO" id="GO:0016020">
    <property type="term" value="C:membrane"/>
    <property type="evidence" value="ECO:0007669"/>
    <property type="project" value="UniProtKB-SubCell"/>
</dbReference>
<feature type="transmembrane region" description="Helical" evidence="6">
    <location>
        <begin position="671"/>
        <end position="692"/>
    </location>
</feature>
<dbReference type="VEuPathDB" id="FungiDB:PYU1_G015055"/>
<dbReference type="Proteomes" id="UP000019132">
    <property type="component" value="Unassembled WGS sequence"/>
</dbReference>
<keyword evidence="5 6" id="KW-0472">Membrane</keyword>
<feature type="transmembrane region" description="Helical" evidence="6">
    <location>
        <begin position="129"/>
        <end position="149"/>
    </location>
</feature>
<dbReference type="EMBL" id="ADOS01001371">
    <property type="status" value="NOT_ANNOTATED_CDS"/>
    <property type="molecule type" value="Genomic_DNA"/>
</dbReference>
<reference evidence="9" key="2">
    <citation type="submission" date="2010-04" db="EMBL/GenBank/DDBJ databases">
        <authorList>
            <person name="Buell R."/>
            <person name="Hamilton J."/>
            <person name="Hostetler J."/>
        </authorList>
    </citation>
    <scope>NUCLEOTIDE SEQUENCE [LARGE SCALE GENOMIC DNA]</scope>
    <source>
        <strain evidence="9">DAOM:BR144</strain>
    </source>
</reference>
<dbReference type="GO" id="GO:0005524">
    <property type="term" value="F:ATP binding"/>
    <property type="evidence" value="ECO:0007669"/>
    <property type="project" value="InterPro"/>
</dbReference>
<keyword evidence="9" id="KW-1185">Reference proteome</keyword>
<dbReference type="Pfam" id="PF01061">
    <property type="entry name" value="ABC2_membrane"/>
    <property type="match status" value="2"/>
</dbReference>
<evidence type="ECO:0000313" key="8">
    <source>
        <dbReference type="EnsemblProtists" id="PYU1_T015086"/>
    </source>
</evidence>
<dbReference type="SUPFAM" id="SSF52540">
    <property type="entry name" value="P-loop containing nucleoside triphosphate hydrolases"/>
    <property type="match status" value="1"/>
</dbReference>
<keyword evidence="2" id="KW-0813">Transport</keyword>
<reference evidence="9" key="1">
    <citation type="journal article" date="2010" name="Genome Biol.">
        <title>Genome sequence of the necrotrophic plant pathogen Pythium ultimum reveals original pathogenicity mechanisms and effector repertoire.</title>
        <authorList>
            <person name="Levesque C.A."/>
            <person name="Brouwer H."/>
            <person name="Cano L."/>
            <person name="Hamilton J.P."/>
            <person name="Holt C."/>
            <person name="Huitema E."/>
            <person name="Raffaele S."/>
            <person name="Robideau G.P."/>
            <person name="Thines M."/>
            <person name="Win J."/>
            <person name="Zerillo M.M."/>
            <person name="Beakes G.W."/>
            <person name="Boore J.L."/>
            <person name="Busam D."/>
            <person name="Dumas B."/>
            <person name="Ferriera S."/>
            <person name="Fuerstenberg S.I."/>
            <person name="Gachon C.M."/>
            <person name="Gaulin E."/>
            <person name="Govers F."/>
            <person name="Grenville-Briggs L."/>
            <person name="Horner N."/>
            <person name="Hostetler J."/>
            <person name="Jiang R.H."/>
            <person name="Johnson J."/>
            <person name="Krajaejun T."/>
            <person name="Lin H."/>
            <person name="Meijer H.J."/>
            <person name="Moore B."/>
            <person name="Morris P."/>
            <person name="Phuntmart V."/>
            <person name="Puiu D."/>
            <person name="Shetty J."/>
            <person name="Stajich J.E."/>
            <person name="Tripathy S."/>
            <person name="Wawra S."/>
            <person name="van West P."/>
            <person name="Whitty B.R."/>
            <person name="Coutinho P.M."/>
            <person name="Henrissat B."/>
            <person name="Martin F."/>
            <person name="Thomas P.D."/>
            <person name="Tyler B.M."/>
            <person name="De Vries R.P."/>
            <person name="Kamoun S."/>
            <person name="Yandell M."/>
            <person name="Tisserat N."/>
            <person name="Buell C.R."/>
        </authorList>
    </citation>
    <scope>NUCLEOTIDE SEQUENCE</scope>
    <source>
        <strain evidence="9">DAOM:BR144</strain>
    </source>
</reference>
<proteinExistence type="predicted"/>
<comment type="subcellular location">
    <subcellularLocation>
        <location evidence="1">Membrane</location>
        <topology evidence="1">Multi-pass membrane protein</topology>
    </subcellularLocation>
</comment>
<dbReference type="Pfam" id="PF00005">
    <property type="entry name" value="ABC_tran"/>
    <property type="match status" value="1"/>
</dbReference>
<evidence type="ECO:0000256" key="3">
    <source>
        <dbReference type="ARBA" id="ARBA00022692"/>
    </source>
</evidence>
<sequence>MDIGYGFKVYFYMQVMLILVSSAAIGLGYLIISLIRRVWLAWLIYAIMIMVFVVFCGYFVSDEDVPNGLSWISYFSPIKYGYQGFMNLYWGRVTTIDCDMSTESCIARTGSEVLTYYSLRRRSTLTDGFILFGINIAFRLIALFALLWIPGKFHLDVVPSRFNLSGMCCCKSSTRSLLGEDNNVHANGTTAKLSGVANASTDGDGSAEFESNDHFIQVQTPRGQDVNGKNIPTYTLQWRKMWLRRTVRGANTMYSEEKVVLSNMNGSAHPGELLLITGTSAAESKMLLECIGGRNASVQGSIGMNGMLWTRKMKRYISYVVEEDLFYETITVREHLIFQARLRLGKSFTEEQYMLRVDEIIEEVGLMHRRDALIGGMFGWERKLLSIATEMLSNPSVLLVEEPASGLDSLSAEIVMSKLQQIARSGRTVIVTCTSQRQNLYLLSEGTAVFYGKASEANGYFASLGYECPSYSSQIGYYLRLLIVQSRETDHAGAARLAMLKEEWAKREAAIVVEETAFEAGPADDGVNADAEISLGFFGQLYVLITRNVIRLIRYRWWFFWMIIWFLVIAVIFGLIYLNLDMTQRGIQNTSGAFFYMILVLIFLMAYRTLTHLPKDLVLMSREQKGGWYYVILWFIARSLCAVPREVILPIVFFVPVYLLMDIGYGFKVYFYMQVMLILVSSAAIGLGYLIISLIRRVWLAWLIYAIVVTLFLIFGGFVINVKDIPDYVVWIHYMSPIKYAYEGLMKIYWVRIVNIACDTSVENCIARTGAEVLTYYSMRHRSALADGFIVFGINVLCRFISVIAVWFRLRNKN</sequence>
<organism evidence="8 9">
    <name type="scientific">Globisporangium ultimum (strain ATCC 200006 / CBS 805.95 / DAOM BR144)</name>
    <name type="common">Pythium ultimum</name>
    <dbReference type="NCBI Taxonomy" id="431595"/>
    <lineage>
        <taxon>Eukaryota</taxon>
        <taxon>Sar</taxon>
        <taxon>Stramenopiles</taxon>
        <taxon>Oomycota</taxon>
        <taxon>Peronosporomycetes</taxon>
        <taxon>Pythiales</taxon>
        <taxon>Pythiaceae</taxon>
        <taxon>Globisporangium</taxon>
    </lineage>
</organism>
<feature type="transmembrane region" description="Helical" evidence="6">
    <location>
        <begin position="39"/>
        <end position="60"/>
    </location>
</feature>
<dbReference type="GO" id="GO:0140359">
    <property type="term" value="F:ABC-type transporter activity"/>
    <property type="evidence" value="ECO:0007669"/>
    <property type="project" value="InterPro"/>
</dbReference>
<dbReference type="InterPro" id="IPR027417">
    <property type="entry name" value="P-loop_NTPase"/>
</dbReference>
<dbReference type="PROSITE" id="PS50893">
    <property type="entry name" value="ABC_TRANSPORTER_2"/>
    <property type="match status" value="1"/>
</dbReference>
<feature type="domain" description="ABC transporter" evidence="7">
    <location>
        <begin position="236"/>
        <end position="477"/>
    </location>
</feature>
<dbReference type="AlphaFoldDB" id="K3XCY7"/>
<feature type="transmembrane region" description="Helical" evidence="6">
    <location>
        <begin position="789"/>
        <end position="808"/>
    </location>
</feature>
<dbReference type="InterPro" id="IPR003439">
    <property type="entry name" value="ABC_transporter-like_ATP-bd"/>
</dbReference>
<keyword evidence="4 6" id="KW-1133">Transmembrane helix</keyword>
<dbReference type="InterPro" id="IPR013525">
    <property type="entry name" value="ABC2_TM"/>
</dbReference>
<dbReference type="GO" id="GO:0016887">
    <property type="term" value="F:ATP hydrolysis activity"/>
    <property type="evidence" value="ECO:0007669"/>
    <property type="project" value="InterPro"/>
</dbReference>
<evidence type="ECO:0000256" key="6">
    <source>
        <dbReference type="SAM" id="Phobius"/>
    </source>
</evidence>
<evidence type="ECO:0000256" key="1">
    <source>
        <dbReference type="ARBA" id="ARBA00004141"/>
    </source>
</evidence>
<evidence type="ECO:0000256" key="2">
    <source>
        <dbReference type="ARBA" id="ARBA00022448"/>
    </source>
</evidence>
<dbReference type="Gene3D" id="3.40.50.300">
    <property type="entry name" value="P-loop containing nucleotide triphosphate hydrolases"/>
    <property type="match status" value="1"/>
</dbReference>
<dbReference type="PANTHER" id="PTHR48041:SF139">
    <property type="entry name" value="PROTEIN SCARLET"/>
    <property type="match status" value="1"/>
</dbReference>
<feature type="transmembrane region" description="Helical" evidence="6">
    <location>
        <begin position="699"/>
        <end position="720"/>
    </location>
</feature>
<dbReference type="STRING" id="431595.K3XCY7"/>
<name>K3XCY7_GLOUD</name>
<feature type="transmembrane region" description="Helical" evidence="6">
    <location>
        <begin position="12"/>
        <end position="32"/>
    </location>
</feature>
<feature type="transmembrane region" description="Helical" evidence="6">
    <location>
        <begin position="628"/>
        <end position="659"/>
    </location>
</feature>
<dbReference type="PANTHER" id="PTHR48041">
    <property type="entry name" value="ABC TRANSPORTER G FAMILY MEMBER 28"/>
    <property type="match status" value="1"/>
</dbReference>
<dbReference type="eggNOG" id="KOG0061">
    <property type="taxonomic scope" value="Eukaryota"/>
</dbReference>
<dbReference type="InParanoid" id="K3XCY7"/>
<evidence type="ECO:0000256" key="5">
    <source>
        <dbReference type="ARBA" id="ARBA00023136"/>
    </source>
</evidence>
<reference evidence="8" key="3">
    <citation type="submission" date="2015-02" db="UniProtKB">
        <authorList>
            <consortium name="EnsemblProtists"/>
        </authorList>
    </citation>
    <scope>IDENTIFICATION</scope>
    <source>
        <strain evidence="8">DAOM BR144</strain>
    </source>
</reference>
<accession>K3XCY7</accession>
<protein>
    <recommendedName>
        <fullName evidence="7">ABC transporter domain-containing protein</fullName>
    </recommendedName>
</protein>
<feature type="transmembrane region" description="Helical" evidence="6">
    <location>
        <begin position="590"/>
        <end position="607"/>
    </location>
</feature>